<dbReference type="SUPFAM" id="SSF52833">
    <property type="entry name" value="Thioredoxin-like"/>
    <property type="match status" value="1"/>
</dbReference>
<accession>A0A1D6LVP0</accession>
<dbReference type="SMR" id="A0A1D6LVP0"/>
<reference evidence="4" key="3">
    <citation type="submission" date="2019-07" db="EMBL/GenBank/DDBJ databases">
        <authorList>
            <person name="Seetharam A."/>
            <person name="Woodhouse M."/>
            <person name="Cannon E."/>
        </authorList>
    </citation>
    <scope>NUCLEOTIDE SEQUENCE [LARGE SCALE GENOMIC DNA]</scope>
    <source>
        <strain evidence="4">cv. B73</strain>
    </source>
</reference>
<feature type="compositionally biased region" description="Low complexity" evidence="1">
    <location>
        <begin position="124"/>
        <end position="133"/>
    </location>
</feature>
<dbReference type="ExpressionAtlas" id="A0A1D6LVP0">
    <property type="expression patterns" value="baseline and differential"/>
</dbReference>
<proteinExistence type="evidence at protein level"/>
<dbReference type="KEGG" id="zma:103629932"/>
<dbReference type="CDD" id="cd03031">
    <property type="entry name" value="GRX_GRX_like"/>
    <property type="match status" value="1"/>
</dbReference>
<dbReference type="GeneID" id="103629932"/>
<feature type="domain" description="Glutaredoxin" evidence="2">
    <location>
        <begin position="269"/>
        <end position="342"/>
    </location>
</feature>
<dbReference type="InterPro" id="IPR036249">
    <property type="entry name" value="Thioredoxin-like_sf"/>
</dbReference>
<dbReference type="InterPro" id="IPR002109">
    <property type="entry name" value="Glutaredoxin"/>
</dbReference>
<dbReference type="PANTHER" id="PTHR45669:SF29">
    <property type="entry name" value="OS06G0226100 PROTEIN"/>
    <property type="match status" value="1"/>
</dbReference>
<reference evidence="4" key="4">
    <citation type="submission" date="2021-05" db="UniProtKB">
        <authorList>
            <consortium name="EnsemblPlants"/>
        </authorList>
    </citation>
    <scope>IDENTIFICATION</scope>
    <source>
        <strain evidence="4">cv. B73</strain>
    </source>
</reference>
<evidence type="ECO:0000259" key="2">
    <source>
        <dbReference type="Pfam" id="PF00462"/>
    </source>
</evidence>
<dbReference type="Gene3D" id="3.40.30.10">
    <property type="entry name" value="Glutaredoxin"/>
    <property type="match status" value="1"/>
</dbReference>
<dbReference type="OrthoDB" id="423313at2759"/>
<dbReference type="OMA" id="ENCERME"/>
<dbReference type="Gramene" id="Zm00001eb279550_T001">
    <property type="protein sequence ID" value="Zm00001eb279550_P001"/>
    <property type="gene ID" value="Zm00001eb279550"/>
</dbReference>
<dbReference type="PROSITE" id="PS51354">
    <property type="entry name" value="GLUTAREDOXIN_2"/>
    <property type="match status" value="1"/>
</dbReference>
<dbReference type="PaxDb" id="4577-GRMZM2G383680_P01"/>
<feature type="region of interest" description="Disordered" evidence="1">
    <location>
        <begin position="67"/>
        <end position="152"/>
    </location>
</feature>
<dbReference type="RefSeq" id="XP_008649254.1">
    <property type="nucleotide sequence ID" value="XM_008651032.4"/>
</dbReference>
<dbReference type="Proteomes" id="UP000007305">
    <property type="component" value="Chromosome 6"/>
</dbReference>
<feature type="compositionally biased region" description="Basic residues" evidence="1">
    <location>
        <begin position="1"/>
        <end position="10"/>
    </location>
</feature>
<feature type="region of interest" description="Disordered" evidence="1">
    <location>
        <begin position="164"/>
        <end position="183"/>
    </location>
</feature>
<feature type="region of interest" description="Disordered" evidence="1">
    <location>
        <begin position="201"/>
        <end position="223"/>
    </location>
</feature>
<sequence length="428" mass="44101">MGCKGSKHALHGGCGLAARAPEPQSRSGRLAPRHSVVALRSSTLGTLSLDRAVAAVAAAGLSFDAAAAAGGGGGGGVDEATTKAGDDDVDGAGTKLLGPSRSFGGWRPTTPPPVAAPPKRQRRAVVAASKAVAPPRTPNETPARNPDPDPEEIDVWELMNGLEDEDEEADDGAERKARSAPASPALVPEILDAFRKALDDLTPDDSPSPLPRFVKPSGTGGAEKREIQTFPGIVRARVDVFQEKINTKTTKLAAKAVSLSPPESAGRVVVYLTSLRGIRQTYEDCRSTSAVLQGYGVRVDERDLSMHAGFKHELRAALGVGDGDGDEARRPPLPQVFADGRHLGGAEEVRRMHEAGDLASALGACDAAPCAAGAQDACAGCGGVRFVPCGGCSGSCKVFVDDEDGSGAGAFRRCPECNENGLVKCAVC</sequence>
<feature type="region of interest" description="Disordered" evidence="1">
    <location>
        <begin position="1"/>
        <end position="33"/>
    </location>
</feature>
<evidence type="ECO:0000256" key="1">
    <source>
        <dbReference type="SAM" id="MobiDB-lite"/>
    </source>
</evidence>
<evidence type="ECO:0000313" key="5">
    <source>
        <dbReference type="Proteomes" id="UP000007305"/>
    </source>
</evidence>
<name>A0A1D6LVP0_MAIZE</name>
<dbReference type="AlphaFoldDB" id="A0A1D6LVP0"/>
<keyword evidence="6" id="KW-1267">Proteomics identification</keyword>
<evidence type="ECO:0000313" key="4">
    <source>
        <dbReference type="EnsemblPlants" id="Zm00001eb279550_P001"/>
    </source>
</evidence>
<dbReference type="STRING" id="4577.A0A1D6LVP0"/>
<dbReference type="Pfam" id="PF23733">
    <property type="entry name" value="GRXCR1-2_C"/>
    <property type="match status" value="1"/>
</dbReference>
<dbReference type="EnsemblPlants" id="Zm00001eb279550_T001">
    <property type="protein sequence ID" value="Zm00001eb279550_P001"/>
    <property type="gene ID" value="Zm00001eb279550"/>
</dbReference>
<gene>
    <name evidence="4" type="primary">LOC103629932</name>
    <name evidence="3" type="ORF">ZEAMMB73_Zm00001d037218</name>
</gene>
<reference evidence="5" key="1">
    <citation type="journal article" date="2009" name="Science">
        <title>The B73 maize genome: complexity, diversity, and dynamics.</title>
        <authorList>
            <person name="Schnable P.S."/>
            <person name="Ware D."/>
            <person name="Fulton R.S."/>
            <person name="Stein J.C."/>
            <person name="Wei F."/>
            <person name="Pasternak S."/>
            <person name="Liang C."/>
            <person name="Zhang J."/>
            <person name="Fulton L."/>
            <person name="Graves T.A."/>
            <person name="Minx P."/>
            <person name="Reily A.D."/>
            <person name="Courtney L."/>
            <person name="Kruchowski S.S."/>
            <person name="Tomlinson C."/>
            <person name="Strong C."/>
            <person name="Delehaunty K."/>
            <person name="Fronick C."/>
            <person name="Courtney B."/>
            <person name="Rock S.M."/>
            <person name="Belter E."/>
            <person name="Du F."/>
            <person name="Kim K."/>
            <person name="Abbott R.M."/>
            <person name="Cotton M."/>
            <person name="Levy A."/>
            <person name="Marchetto P."/>
            <person name="Ochoa K."/>
            <person name="Jackson S.M."/>
            <person name="Gillam B."/>
            <person name="Chen W."/>
            <person name="Yan L."/>
            <person name="Higginbotham J."/>
            <person name="Cardenas M."/>
            <person name="Waligorski J."/>
            <person name="Applebaum E."/>
            <person name="Phelps L."/>
            <person name="Falcone J."/>
            <person name="Kanchi K."/>
            <person name="Thane T."/>
            <person name="Scimone A."/>
            <person name="Thane N."/>
            <person name="Henke J."/>
            <person name="Wang T."/>
            <person name="Ruppert J."/>
            <person name="Shah N."/>
            <person name="Rotter K."/>
            <person name="Hodges J."/>
            <person name="Ingenthron E."/>
            <person name="Cordes M."/>
            <person name="Kohlberg S."/>
            <person name="Sgro J."/>
            <person name="Delgado B."/>
            <person name="Mead K."/>
            <person name="Chinwalla A."/>
            <person name="Leonard S."/>
            <person name="Crouse K."/>
            <person name="Collura K."/>
            <person name="Kudrna D."/>
            <person name="Currie J."/>
            <person name="He R."/>
            <person name="Angelova A."/>
            <person name="Rajasekar S."/>
            <person name="Mueller T."/>
            <person name="Lomeli R."/>
            <person name="Scara G."/>
            <person name="Ko A."/>
            <person name="Delaney K."/>
            <person name="Wissotski M."/>
            <person name="Lopez G."/>
            <person name="Campos D."/>
            <person name="Braidotti M."/>
            <person name="Ashley E."/>
            <person name="Golser W."/>
            <person name="Kim H."/>
            <person name="Lee S."/>
            <person name="Lin J."/>
            <person name="Dujmic Z."/>
            <person name="Kim W."/>
            <person name="Talag J."/>
            <person name="Zuccolo A."/>
            <person name="Fan C."/>
            <person name="Sebastian A."/>
            <person name="Kramer M."/>
            <person name="Spiegel L."/>
            <person name="Nascimento L."/>
            <person name="Zutavern T."/>
            <person name="Miller B."/>
            <person name="Ambroise C."/>
            <person name="Muller S."/>
            <person name="Spooner W."/>
            <person name="Narechania A."/>
            <person name="Ren L."/>
            <person name="Wei S."/>
            <person name="Kumari S."/>
            <person name="Faga B."/>
            <person name="Levy M.J."/>
            <person name="McMahan L."/>
            <person name="Van Buren P."/>
            <person name="Vaughn M.W."/>
            <person name="Ying K."/>
            <person name="Yeh C.-T."/>
            <person name="Emrich S.J."/>
            <person name="Jia Y."/>
            <person name="Kalyanaraman A."/>
            <person name="Hsia A.-P."/>
            <person name="Barbazuk W.B."/>
            <person name="Baucom R.S."/>
            <person name="Brutnell T.P."/>
            <person name="Carpita N.C."/>
            <person name="Chaparro C."/>
            <person name="Chia J.-M."/>
            <person name="Deragon J.-M."/>
            <person name="Estill J.C."/>
            <person name="Fu Y."/>
            <person name="Jeddeloh J.A."/>
            <person name="Han Y."/>
            <person name="Lee H."/>
            <person name="Li P."/>
            <person name="Lisch D.R."/>
            <person name="Liu S."/>
            <person name="Liu Z."/>
            <person name="Nagel D.H."/>
            <person name="McCann M.C."/>
            <person name="SanMiguel P."/>
            <person name="Myers A.M."/>
            <person name="Nettleton D."/>
            <person name="Nguyen J."/>
            <person name="Penning B.W."/>
            <person name="Ponnala L."/>
            <person name="Schneider K.L."/>
            <person name="Schwartz D.C."/>
            <person name="Sharma A."/>
            <person name="Soderlund C."/>
            <person name="Springer N.M."/>
            <person name="Sun Q."/>
            <person name="Wang H."/>
            <person name="Waterman M."/>
            <person name="Westerman R."/>
            <person name="Wolfgruber T.K."/>
            <person name="Yang L."/>
            <person name="Yu Y."/>
            <person name="Zhang L."/>
            <person name="Zhou S."/>
            <person name="Zhu Q."/>
            <person name="Bennetzen J.L."/>
            <person name="Dawe R.K."/>
            <person name="Jiang J."/>
            <person name="Jiang N."/>
            <person name="Presting G.G."/>
            <person name="Wessler S.R."/>
            <person name="Aluru S."/>
            <person name="Martienssen R.A."/>
            <person name="Clifton S.W."/>
            <person name="McCombie W.R."/>
            <person name="Wing R.A."/>
            <person name="Wilson R.K."/>
        </authorList>
    </citation>
    <scope>NUCLEOTIDE SEQUENCE [LARGE SCALE GENOMIC DNA]</scope>
    <source>
        <strain evidence="5">cv. B73</strain>
    </source>
</reference>
<dbReference type="eggNOG" id="KOG2824">
    <property type="taxonomic scope" value="Eukaryota"/>
</dbReference>
<protein>
    <submittedName>
        <fullName evidence="3">Glutaredoxin family protein</fullName>
    </submittedName>
</protein>
<evidence type="ECO:0000313" key="3">
    <source>
        <dbReference type="EMBL" id="AQK83331.1"/>
    </source>
</evidence>
<reference evidence="3" key="2">
    <citation type="submission" date="2015-12" db="EMBL/GenBank/DDBJ databases">
        <title>Update maize B73 reference genome by single molecule sequencing technologies.</title>
        <authorList>
            <consortium name="Maize Genome Sequencing Project"/>
            <person name="Ware D."/>
        </authorList>
    </citation>
    <scope>NUCLEOTIDE SEQUENCE</scope>
    <source>
        <tissue evidence="3">Seedling</tissue>
    </source>
</reference>
<dbReference type="PANTHER" id="PTHR45669">
    <property type="entry name" value="GLUTAREDOXIN DOMAIN-CONTAINING CYSTEINE-RICH PROTEIN CG12206-RELATED"/>
    <property type="match status" value="1"/>
</dbReference>
<evidence type="ECO:0007829" key="6">
    <source>
        <dbReference type="PeptideAtlas" id="A0A1D6LVP0"/>
    </source>
</evidence>
<dbReference type="EMBL" id="CM000782">
    <property type="protein sequence ID" value="AQK83331.1"/>
    <property type="molecule type" value="Genomic_DNA"/>
</dbReference>
<organism evidence="3">
    <name type="scientific">Zea mays</name>
    <name type="common">Maize</name>
    <dbReference type="NCBI Taxonomy" id="4577"/>
    <lineage>
        <taxon>Eukaryota</taxon>
        <taxon>Viridiplantae</taxon>
        <taxon>Streptophyta</taxon>
        <taxon>Embryophyta</taxon>
        <taxon>Tracheophyta</taxon>
        <taxon>Spermatophyta</taxon>
        <taxon>Magnoliopsida</taxon>
        <taxon>Liliopsida</taxon>
        <taxon>Poales</taxon>
        <taxon>Poaceae</taxon>
        <taxon>PACMAD clade</taxon>
        <taxon>Panicoideae</taxon>
        <taxon>Andropogonodae</taxon>
        <taxon>Andropogoneae</taxon>
        <taxon>Tripsacinae</taxon>
        <taxon>Zea</taxon>
    </lineage>
</organism>
<dbReference type="Pfam" id="PF00462">
    <property type="entry name" value="Glutaredoxin"/>
    <property type="match status" value="1"/>
</dbReference>
<keyword evidence="5" id="KW-1185">Reference proteome</keyword>